<dbReference type="InterPro" id="IPR026341">
    <property type="entry name" value="T9SS_type_B"/>
</dbReference>
<dbReference type="Pfam" id="PF13585">
    <property type="entry name" value="CHU_C"/>
    <property type="match status" value="1"/>
</dbReference>
<proteinExistence type="predicted"/>
<dbReference type="Proteomes" id="UP001153642">
    <property type="component" value="Unassembled WGS sequence"/>
</dbReference>
<name>A0ABT6FVH6_9FLAO</name>
<keyword evidence="2" id="KW-1185">Reference proteome</keyword>
<dbReference type="EMBL" id="JAPMUA010000006">
    <property type="protein sequence ID" value="MDG3587264.1"/>
    <property type="molecule type" value="Genomic_DNA"/>
</dbReference>
<evidence type="ECO:0000313" key="1">
    <source>
        <dbReference type="EMBL" id="MDG3587264.1"/>
    </source>
</evidence>
<organism evidence="1 2">
    <name type="scientific">Galbibacter pacificus</name>
    <dbReference type="NCBI Taxonomy" id="2996052"/>
    <lineage>
        <taxon>Bacteria</taxon>
        <taxon>Pseudomonadati</taxon>
        <taxon>Bacteroidota</taxon>
        <taxon>Flavobacteriia</taxon>
        <taxon>Flavobacteriales</taxon>
        <taxon>Flavobacteriaceae</taxon>
        <taxon>Galbibacter</taxon>
    </lineage>
</organism>
<evidence type="ECO:0000313" key="2">
    <source>
        <dbReference type="Proteomes" id="UP001153642"/>
    </source>
</evidence>
<reference evidence="1" key="1">
    <citation type="submission" date="2022-11" db="EMBL/GenBank/DDBJ databases">
        <title>High-quality draft genome sequence of Galbibacter sp. strain CMA-7.</title>
        <authorList>
            <person name="Wei L."/>
            <person name="Dong C."/>
            <person name="Shao Z."/>
        </authorList>
    </citation>
    <scope>NUCLEOTIDE SEQUENCE</scope>
    <source>
        <strain evidence="1">CMA-7</strain>
    </source>
</reference>
<dbReference type="NCBIfam" id="TIGR04131">
    <property type="entry name" value="Bac_Flav_CTERM"/>
    <property type="match status" value="1"/>
</dbReference>
<gene>
    <name evidence="1" type="ORF">OSR52_15445</name>
</gene>
<comment type="caution">
    <text evidence="1">The sequence shown here is derived from an EMBL/GenBank/DDBJ whole genome shotgun (WGS) entry which is preliminary data.</text>
</comment>
<sequence>MKIIAPCFLVVFFIGNFQIFSQSISPDCIDAVPICKDILNSGVLNGAGTDDFNGATQSGCLLQGQNDGIESNAVWFRFRATATGQLGFNILPNEAGQDLDFAVYGPNPVCGSLGNPVGNDGTLVDCGISNIAIDFINDNDYTGVGINPATGTQTVTYAPFMQVQEGEEYLLLVNSYFGESNGFQLEFTGNVFSGSNQALDCSLVPNLLQEPEEVLCEGETYILDGTFENASTYRWSVDSTPDNGTDDFTVIAGATGPTYEAASNGIYRVEAIYPQGFSEYDEVELEFLPVNTPVVTNIDLVEFSNNNTIDISVEDASEYQFQLNDGNFQESGYFKNVPVGLNTVTINHISGCGTAEIPVMVSGYPKFFTPNGDGIHDTWNVVGLEGNTTGRVFIFDRYGKLLKQLATVAIGWDGTYNGKMMPSSDYWFRLEFTNADNELKIYKSNFTLKR</sequence>
<dbReference type="RefSeq" id="WP_277901025.1">
    <property type="nucleotide sequence ID" value="NZ_JAPMUA010000006.1"/>
</dbReference>
<accession>A0ABT6FVH6</accession>
<protein>
    <submittedName>
        <fullName evidence="1">T9SS type B sorting domain-containing protein</fullName>
    </submittedName>
</protein>